<feature type="modified residue" description="Phosphohistidine" evidence="1">
    <location>
        <position position="65"/>
    </location>
</feature>
<dbReference type="CDD" id="cd00088">
    <property type="entry name" value="HPT"/>
    <property type="match status" value="1"/>
</dbReference>
<evidence type="ECO:0000259" key="3">
    <source>
        <dbReference type="PROSITE" id="PS50894"/>
    </source>
</evidence>
<evidence type="ECO:0000256" key="1">
    <source>
        <dbReference type="PROSITE-ProRule" id="PRU00110"/>
    </source>
</evidence>
<accession>A0A5S5MDM9</accession>
<dbReference type="Proteomes" id="UP000321899">
    <property type="component" value="Unassembled WGS sequence"/>
</dbReference>
<name>A0A5S5MDM9_9BACT</name>
<dbReference type="InterPro" id="IPR008207">
    <property type="entry name" value="Sig_transdc_His_kin_Hpt_dom"/>
</dbReference>
<dbReference type="RefSeq" id="WP_139449995.1">
    <property type="nucleotide sequence ID" value="NZ_VDMB01000019.1"/>
</dbReference>
<protein>
    <submittedName>
        <fullName evidence="4">Hpt domain-containing protein</fullName>
    </submittedName>
</protein>
<dbReference type="GO" id="GO:0000160">
    <property type="term" value="P:phosphorelay signal transduction system"/>
    <property type="evidence" value="ECO:0007669"/>
    <property type="project" value="InterPro"/>
</dbReference>
<dbReference type="EMBL" id="VDMB01000019">
    <property type="protein sequence ID" value="TYT73828.1"/>
    <property type="molecule type" value="Genomic_DNA"/>
</dbReference>
<proteinExistence type="predicted"/>
<feature type="domain" description="HPt" evidence="3">
    <location>
        <begin position="26"/>
        <end position="119"/>
    </location>
</feature>
<reference evidence="4 5" key="1">
    <citation type="submission" date="2019-06" db="EMBL/GenBank/DDBJ databases">
        <title>Desulfobotulus mexicanus sp. nov., a novel sulfate-reducing bacterium isolated from the sediment of an alkaline crater lake in Mexico.</title>
        <authorList>
            <person name="Hirschler-Rea A."/>
        </authorList>
    </citation>
    <scope>NUCLEOTIDE SEQUENCE [LARGE SCALE GENOMIC DNA]</scope>
    <source>
        <strain evidence="4 5">PAR22N</strain>
    </source>
</reference>
<dbReference type="Gene3D" id="1.20.120.160">
    <property type="entry name" value="HPT domain"/>
    <property type="match status" value="1"/>
</dbReference>
<dbReference type="SUPFAM" id="SSF47226">
    <property type="entry name" value="Histidine-containing phosphotransfer domain, HPT domain"/>
    <property type="match status" value="1"/>
</dbReference>
<dbReference type="PROSITE" id="PS50894">
    <property type="entry name" value="HPT"/>
    <property type="match status" value="1"/>
</dbReference>
<dbReference type="OrthoDB" id="5460624at2"/>
<evidence type="ECO:0000256" key="2">
    <source>
        <dbReference type="SAM" id="Coils"/>
    </source>
</evidence>
<keyword evidence="5" id="KW-1185">Reference proteome</keyword>
<dbReference type="InterPro" id="IPR036641">
    <property type="entry name" value="HPT_dom_sf"/>
</dbReference>
<sequence>MNKKIINTDFHPVFAKEAMLNRFMNDAEIACSVAVVFLTDMPRQISLLQRAVETKDLETATRLAHSMKGAAMNVGGLGFAKLAATMEKDGREKRITAMEERLTQMKNDFHDLKKNLIETFNIKDIP</sequence>
<evidence type="ECO:0000313" key="4">
    <source>
        <dbReference type="EMBL" id="TYT73828.1"/>
    </source>
</evidence>
<keyword evidence="2" id="KW-0175">Coiled coil</keyword>
<keyword evidence="1" id="KW-0597">Phosphoprotein</keyword>
<feature type="coiled-coil region" evidence="2">
    <location>
        <begin position="88"/>
        <end position="115"/>
    </location>
</feature>
<dbReference type="GO" id="GO:0004672">
    <property type="term" value="F:protein kinase activity"/>
    <property type="evidence" value="ECO:0007669"/>
    <property type="project" value="UniProtKB-ARBA"/>
</dbReference>
<comment type="caution">
    <text evidence="4">The sequence shown here is derived from an EMBL/GenBank/DDBJ whole genome shotgun (WGS) entry which is preliminary data.</text>
</comment>
<dbReference type="AlphaFoldDB" id="A0A5S5MDM9"/>
<organism evidence="4 5">
    <name type="scientific">Desulfobotulus mexicanus</name>
    <dbReference type="NCBI Taxonomy" id="2586642"/>
    <lineage>
        <taxon>Bacteria</taxon>
        <taxon>Pseudomonadati</taxon>
        <taxon>Thermodesulfobacteriota</taxon>
        <taxon>Desulfobacteria</taxon>
        <taxon>Desulfobacterales</taxon>
        <taxon>Desulfobacteraceae</taxon>
        <taxon>Desulfobotulus</taxon>
    </lineage>
</organism>
<evidence type="ECO:0000313" key="5">
    <source>
        <dbReference type="Proteomes" id="UP000321899"/>
    </source>
</evidence>
<gene>
    <name evidence="4" type="ORF">FIM25_12890</name>
</gene>
<dbReference type="Pfam" id="PF01627">
    <property type="entry name" value="Hpt"/>
    <property type="match status" value="1"/>
</dbReference>